<feature type="compositionally biased region" description="Basic residues" evidence="1">
    <location>
        <begin position="177"/>
        <end position="191"/>
    </location>
</feature>
<dbReference type="SUPFAM" id="SSF54928">
    <property type="entry name" value="RNA-binding domain, RBD"/>
    <property type="match status" value="1"/>
</dbReference>
<accession>A0A8T3AXH5</accession>
<dbReference type="InterPro" id="IPR009818">
    <property type="entry name" value="PAM2_motif"/>
</dbReference>
<evidence type="ECO:0000313" key="3">
    <source>
        <dbReference type="EMBL" id="KAI0500827.1"/>
    </source>
</evidence>
<sequence length="375" mass="41274">MAVVENADGSDIGMRVESSLTRDIDGGGAKEHESRLVTSAASLQKGHLGAARIAGSFLRPYQYSSFSGFEIKAFQPRQQWVGQAAAVQLRNGGRRGNEEGFKRDMRDLEELLSKLNPMAEEFVPQSHVNHGAGVLWSGGGGIDAGFYSSSFGLPVVYPKAAHANDGYPNGSSANGERRRKTGQSQGRRRMNSRTSMAQQEEIIRRTVYVSDIDQQVVDCRICGDPNSVLRFAFVEFTDEEGANAALSVSRTLLGFYPVRVLPSKTAIAPVDPKFLPRSEDEREMCTRTIYCTNIDNKVNQSELKLFFERSCGPVYRMRLLGDYHHATRIAFIEFARIRSGREEGVGCGGGAEGWPSMVHSVSPSKTPVRPRATRT</sequence>
<dbReference type="PANTHER" id="PTHR32343:SF72">
    <property type="entry name" value="POLYADENYLATE-BINDING PROTEIN-INTERACTING PROTEIN 11"/>
    <property type="match status" value="1"/>
</dbReference>
<dbReference type="InterPro" id="IPR000504">
    <property type="entry name" value="RRM_dom"/>
</dbReference>
<dbReference type="InterPro" id="IPR012677">
    <property type="entry name" value="Nucleotide-bd_a/b_plait_sf"/>
</dbReference>
<dbReference type="Pfam" id="PF07145">
    <property type="entry name" value="PAM2"/>
    <property type="match status" value="1"/>
</dbReference>
<dbReference type="Pfam" id="PF00076">
    <property type="entry name" value="RRM_1"/>
    <property type="match status" value="1"/>
</dbReference>
<feature type="region of interest" description="Disordered" evidence="1">
    <location>
        <begin position="166"/>
        <end position="196"/>
    </location>
</feature>
<keyword evidence="4" id="KW-1185">Reference proteome</keyword>
<dbReference type="InterPro" id="IPR035979">
    <property type="entry name" value="RBD_domain_sf"/>
</dbReference>
<evidence type="ECO:0000256" key="1">
    <source>
        <dbReference type="SAM" id="MobiDB-lite"/>
    </source>
</evidence>
<reference evidence="3" key="1">
    <citation type="journal article" date="2022" name="Front. Genet.">
        <title>Chromosome-Scale Assembly of the Dendrobium nobile Genome Provides Insights Into the Molecular Mechanism of the Biosynthesis of the Medicinal Active Ingredient of Dendrobium.</title>
        <authorList>
            <person name="Xu Q."/>
            <person name="Niu S.-C."/>
            <person name="Li K.-L."/>
            <person name="Zheng P.-J."/>
            <person name="Zhang X.-J."/>
            <person name="Jia Y."/>
            <person name="Liu Y."/>
            <person name="Niu Y.-X."/>
            <person name="Yu L.-H."/>
            <person name="Chen D.-F."/>
            <person name="Zhang G.-Q."/>
        </authorList>
    </citation>
    <scope>NUCLEOTIDE SEQUENCE</scope>
    <source>
        <tissue evidence="3">Leaf</tissue>
    </source>
</reference>
<dbReference type="GO" id="GO:0003723">
    <property type="term" value="F:RNA binding"/>
    <property type="evidence" value="ECO:0007669"/>
    <property type="project" value="InterPro"/>
</dbReference>
<dbReference type="OrthoDB" id="7763451at2759"/>
<feature type="region of interest" description="Disordered" evidence="1">
    <location>
        <begin position="356"/>
        <end position="375"/>
    </location>
</feature>
<dbReference type="AlphaFoldDB" id="A0A8T3AXH5"/>
<comment type="caution">
    <text evidence="3">The sequence shown here is derived from an EMBL/GenBank/DDBJ whole genome shotgun (WGS) entry which is preliminary data.</text>
</comment>
<protein>
    <recommendedName>
        <fullName evidence="2">RRM domain-containing protein</fullName>
    </recommendedName>
</protein>
<dbReference type="Gene3D" id="3.30.70.330">
    <property type="match status" value="2"/>
</dbReference>
<feature type="domain" description="RRM" evidence="2">
    <location>
        <begin position="289"/>
        <end position="338"/>
    </location>
</feature>
<organism evidence="3 4">
    <name type="scientific">Dendrobium nobile</name>
    <name type="common">Orchid</name>
    <dbReference type="NCBI Taxonomy" id="94219"/>
    <lineage>
        <taxon>Eukaryota</taxon>
        <taxon>Viridiplantae</taxon>
        <taxon>Streptophyta</taxon>
        <taxon>Embryophyta</taxon>
        <taxon>Tracheophyta</taxon>
        <taxon>Spermatophyta</taxon>
        <taxon>Magnoliopsida</taxon>
        <taxon>Liliopsida</taxon>
        <taxon>Asparagales</taxon>
        <taxon>Orchidaceae</taxon>
        <taxon>Epidendroideae</taxon>
        <taxon>Malaxideae</taxon>
        <taxon>Dendrobiinae</taxon>
        <taxon>Dendrobium</taxon>
    </lineage>
</organism>
<evidence type="ECO:0000313" key="4">
    <source>
        <dbReference type="Proteomes" id="UP000829196"/>
    </source>
</evidence>
<dbReference type="PANTHER" id="PTHR32343">
    <property type="entry name" value="SERINE/ARGININE-RICH SPLICING FACTOR"/>
    <property type="match status" value="1"/>
</dbReference>
<dbReference type="EMBL" id="JAGYWB010000013">
    <property type="protein sequence ID" value="KAI0500827.1"/>
    <property type="molecule type" value="Genomic_DNA"/>
</dbReference>
<proteinExistence type="predicted"/>
<name>A0A8T3AXH5_DENNO</name>
<gene>
    <name evidence="3" type="ORF">KFK09_019044</name>
</gene>
<dbReference type="Proteomes" id="UP000829196">
    <property type="component" value="Unassembled WGS sequence"/>
</dbReference>
<evidence type="ECO:0000259" key="2">
    <source>
        <dbReference type="Pfam" id="PF00076"/>
    </source>
</evidence>